<keyword evidence="2" id="KW-1185">Reference proteome</keyword>
<protein>
    <submittedName>
        <fullName evidence="1">15365_t:CDS:1</fullName>
    </submittedName>
</protein>
<evidence type="ECO:0000313" key="1">
    <source>
        <dbReference type="EMBL" id="CAG8607187.1"/>
    </source>
</evidence>
<evidence type="ECO:0000313" key="2">
    <source>
        <dbReference type="Proteomes" id="UP000789525"/>
    </source>
</evidence>
<sequence>MEGNVSTPKEWLFAQLQMNDSEIREILGHEDYSICTATALIEVINDCLNISSLTLVFDEAQFLCRPEYGEYIGGSVAVKKWNLLQAYIEYLTHFPVTCLLVSAYMNIASEISPSPSIGKFHGLGAHIVLKLPFLSQDDVLRNLDAVIDLTDVSPKTRDYLGCILRGRPRNCASFVRMLVSERESKNRTKDQEILELLDSWSKKLSFDVATYLENVCKWLKANNFNPETAIMDVLRLHVFYNYKFKQAIELLQHSIIPYQSPKYIILDRNVTLPDEIEINPLLESYLVSGIEVFLLKRGKTLVDVFVDNIIRLNNISSIGNEFNAVLTTEIIQKRGRNVREELNKWKNGQQFNLPSWITPTMKFTTISNLSGGVPIAKYVDNMDYYCHYAIQPDRYSGPDVVISLNDDEQNMILLSASCIISEKPIERSKIKEQLFRSCMKFQYMEIRKKNKRKSPQVEDLEEFSWKEPERLQIGLDKILPFHEESISVEKEEEYNNKDLNLDDLNYDLNYIENTKNYGVSKVSEHAKNHEQIKIATENRKHIYVSVELPHRASKRPELFRFNEYGDLVIIVDDRNMEYVFGPVIKEPAENLTH</sequence>
<comment type="caution">
    <text evidence="1">The sequence shown here is derived from an EMBL/GenBank/DDBJ whole genome shotgun (WGS) entry which is preliminary data.</text>
</comment>
<proteinExistence type="predicted"/>
<organism evidence="1 2">
    <name type="scientific">Acaulospora colombiana</name>
    <dbReference type="NCBI Taxonomy" id="27376"/>
    <lineage>
        <taxon>Eukaryota</taxon>
        <taxon>Fungi</taxon>
        <taxon>Fungi incertae sedis</taxon>
        <taxon>Mucoromycota</taxon>
        <taxon>Glomeromycotina</taxon>
        <taxon>Glomeromycetes</taxon>
        <taxon>Diversisporales</taxon>
        <taxon>Acaulosporaceae</taxon>
        <taxon>Acaulospora</taxon>
    </lineage>
</organism>
<accession>A0ACA9MQ86</accession>
<gene>
    <name evidence="1" type="ORF">ACOLOM_LOCUS6896</name>
</gene>
<dbReference type="Proteomes" id="UP000789525">
    <property type="component" value="Unassembled WGS sequence"/>
</dbReference>
<dbReference type="EMBL" id="CAJVPT010014736">
    <property type="protein sequence ID" value="CAG8607187.1"/>
    <property type="molecule type" value="Genomic_DNA"/>
</dbReference>
<reference evidence="1" key="1">
    <citation type="submission" date="2021-06" db="EMBL/GenBank/DDBJ databases">
        <authorList>
            <person name="Kallberg Y."/>
            <person name="Tangrot J."/>
            <person name="Rosling A."/>
        </authorList>
    </citation>
    <scope>NUCLEOTIDE SEQUENCE</scope>
    <source>
        <strain evidence="1">CL356</strain>
    </source>
</reference>
<name>A0ACA9MQ86_9GLOM</name>